<protein>
    <recommendedName>
        <fullName evidence="6">Integral membrane bound transporter domain-containing protein</fullName>
    </recommendedName>
</protein>
<name>A0ABS4KCS9_9FIRM</name>
<dbReference type="EMBL" id="JAGGLJ010000004">
    <property type="protein sequence ID" value="MBP2025071.1"/>
    <property type="molecule type" value="Genomic_DNA"/>
</dbReference>
<evidence type="ECO:0000256" key="2">
    <source>
        <dbReference type="ARBA" id="ARBA00022692"/>
    </source>
</evidence>
<evidence type="ECO:0000259" key="6">
    <source>
        <dbReference type="Pfam" id="PF13515"/>
    </source>
</evidence>
<feature type="transmembrane region" description="Helical" evidence="5">
    <location>
        <begin position="272"/>
        <end position="289"/>
    </location>
</feature>
<feature type="transmembrane region" description="Helical" evidence="5">
    <location>
        <begin position="156"/>
        <end position="175"/>
    </location>
</feature>
<feature type="transmembrane region" description="Helical" evidence="5">
    <location>
        <begin position="248"/>
        <end position="266"/>
    </location>
</feature>
<evidence type="ECO:0000256" key="5">
    <source>
        <dbReference type="SAM" id="Phobius"/>
    </source>
</evidence>
<keyword evidence="2 5" id="KW-0812">Transmembrane</keyword>
<dbReference type="RefSeq" id="WP_210060376.1">
    <property type="nucleotide sequence ID" value="NZ_JAGGLJ010000004.1"/>
</dbReference>
<sequence>MNLYSELQLSAKGSKDLINLSKTKKEKLKHINIYVLKVFLTVLFCTVFVGVFTKIFGNENGVAGVVIVLFLLTFRQIHMGYNINQSRFSILIFFIIFSIFPYFANLYGGIIGLLINILSIFILLFLGCYKVEFYNHATIVLSYLLLYGSFVKGDIYLNRVVGLLIGGLWVSLCLYRNHKDKELNKSIKDLVLEFKLNIKENLWKIKLAVLVSSSMYIGEKLGLNKIMWVGIATMSLLTPFSEMRREKILNRLFGTILGSLLFYIIVLILPKQLYPFIGIFGGLLVGFATSYKYQTVFNALGALSLAMAVYGRDIAIFTRIIDNIFAVIFLIIFSTVFDYIVSLKIDFNEEVIKI</sequence>
<proteinExistence type="predicted"/>
<organism evidence="7 8">
    <name type="scientific">Peptoniphilus stercorisuis</name>
    <dbReference type="NCBI Taxonomy" id="1436965"/>
    <lineage>
        <taxon>Bacteria</taxon>
        <taxon>Bacillati</taxon>
        <taxon>Bacillota</taxon>
        <taxon>Tissierellia</taxon>
        <taxon>Tissierellales</taxon>
        <taxon>Peptoniphilaceae</taxon>
        <taxon>Peptoniphilus</taxon>
    </lineage>
</organism>
<keyword evidence="4 5" id="KW-0472">Membrane</keyword>
<feature type="transmembrane region" description="Helical" evidence="5">
    <location>
        <begin position="110"/>
        <end position="126"/>
    </location>
</feature>
<feature type="transmembrane region" description="Helical" evidence="5">
    <location>
        <begin position="133"/>
        <end position="150"/>
    </location>
</feature>
<feature type="transmembrane region" description="Helical" evidence="5">
    <location>
        <begin position="62"/>
        <end position="81"/>
    </location>
</feature>
<evidence type="ECO:0000256" key="1">
    <source>
        <dbReference type="ARBA" id="ARBA00004141"/>
    </source>
</evidence>
<keyword evidence="8" id="KW-1185">Reference proteome</keyword>
<dbReference type="Pfam" id="PF13515">
    <property type="entry name" value="FUSC_2"/>
    <property type="match status" value="1"/>
</dbReference>
<feature type="transmembrane region" description="Helical" evidence="5">
    <location>
        <begin position="34"/>
        <end position="56"/>
    </location>
</feature>
<feature type="transmembrane region" description="Helical" evidence="5">
    <location>
        <begin position="88"/>
        <end position="104"/>
    </location>
</feature>
<keyword evidence="3 5" id="KW-1133">Transmembrane helix</keyword>
<comment type="caution">
    <text evidence="7">The sequence shown here is derived from an EMBL/GenBank/DDBJ whole genome shotgun (WGS) entry which is preliminary data.</text>
</comment>
<evidence type="ECO:0000256" key="3">
    <source>
        <dbReference type="ARBA" id="ARBA00022989"/>
    </source>
</evidence>
<evidence type="ECO:0000256" key="4">
    <source>
        <dbReference type="ARBA" id="ARBA00023136"/>
    </source>
</evidence>
<evidence type="ECO:0000313" key="7">
    <source>
        <dbReference type="EMBL" id="MBP2025071.1"/>
    </source>
</evidence>
<dbReference type="Proteomes" id="UP001519306">
    <property type="component" value="Unassembled WGS sequence"/>
</dbReference>
<gene>
    <name evidence="7" type="ORF">J2Z71_000596</name>
</gene>
<reference evidence="7 8" key="1">
    <citation type="submission" date="2021-03" db="EMBL/GenBank/DDBJ databases">
        <title>Genomic Encyclopedia of Type Strains, Phase IV (KMG-IV): sequencing the most valuable type-strain genomes for metagenomic binning, comparative biology and taxonomic classification.</title>
        <authorList>
            <person name="Goeker M."/>
        </authorList>
    </citation>
    <scope>NUCLEOTIDE SEQUENCE [LARGE SCALE GENOMIC DNA]</scope>
    <source>
        <strain evidence="7 8">DSM 27563</strain>
    </source>
</reference>
<feature type="domain" description="Integral membrane bound transporter" evidence="6">
    <location>
        <begin position="215"/>
        <end position="332"/>
    </location>
</feature>
<comment type="subcellular location">
    <subcellularLocation>
        <location evidence="1">Membrane</location>
        <topology evidence="1">Multi-pass membrane protein</topology>
    </subcellularLocation>
</comment>
<feature type="transmembrane region" description="Helical" evidence="5">
    <location>
        <begin position="324"/>
        <end position="343"/>
    </location>
</feature>
<accession>A0ABS4KCS9</accession>
<dbReference type="InterPro" id="IPR049453">
    <property type="entry name" value="Memb_transporter_dom"/>
</dbReference>
<evidence type="ECO:0000313" key="8">
    <source>
        <dbReference type="Proteomes" id="UP001519306"/>
    </source>
</evidence>